<feature type="region of interest" description="Disordered" evidence="4">
    <location>
        <begin position="26"/>
        <end position="46"/>
    </location>
</feature>
<accession>A0A0M0JS96</accession>
<evidence type="ECO:0000256" key="2">
    <source>
        <dbReference type="ARBA" id="ARBA00022737"/>
    </source>
</evidence>
<evidence type="ECO:0000256" key="3">
    <source>
        <dbReference type="PROSITE-ProRule" id="PRU00221"/>
    </source>
</evidence>
<dbReference type="PROSITE" id="PS50082">
    <property type="entry name" value="WD_REPEATS_2"/>
    <property type="match status" value="1"/>
</dbReference>
<protein>
    <submittedName>
        <fullName evidence="5">Uncharacterized protein</fullName>
    </submittedName>
</protein>
<gene>
    <name evidence="5" type="ORF">Ctob_007484</name>
</gene>
<dbReference type="GO" id="GO:0005634">
    <property type="term" value="C:nucleus"/>
    <property type="evidence" value="ECO:0007669"/>
    <property type="project" value="TreeGrafter"/>
</dbReference>
<keyword evidence="1 3" id="KW-0853">WD repeat</keyword>
<dbReference type="SMART" id="SM00320">
    <property type="entry name" value="WD40"/>
    <property type="match status" value="4"/>
</dbReference>
<dbReference type="PANTHER" id="PTHR19849">
    <property type="entry name" value="PHOSPHOLIPASE A-2-ACTIVATING PROTEIN"/>
    <property type="match status" value="1"/>
</dbReference>
<feature type="region of interest" description="Disordered" evidence="4">
    <location>
        <begin position="64"/>
        <end position="110"/>
    </location>
</feature>
<evidence type="ECO:0000313" key="5">
    <source>
        <dbReference type="EMBL" id="KOO29088.1"/>
    </source>
</evidence>
<dbReference type="GO" id="GO:0043130">
    <property type="term" value="F:ubiquitin binding"/>
    <property type="evidence" value="ECO:0007669"/>
    <property type="project" value="TreeGrafter"/>
</dbReference>
<dbReference type="OrthoDB" id="5580488at2759"/>
<dbReference type="PANTHER" id="PTHR19849:SF1">
    <property type="entry name" value="F-BOX_WD REPEAT-CONTAINING PROTEIN 7"/>
    <property type="match status" value="1"/>
</dbReference>
<dbReference type="EMBL" id="JWZX01002465">
    <property type="protein sequence ID" value="KOO29088.1"/>
    <property type="molecule type" value="Genomic_DNA"/>
</dbReference>
<organism evidence="5 6">
    <name type="scientific">Chrysochromulina tobinii</name>
    <dbReference type="NCBI Taxonomy" id="1460289"/>
    <lineage>
        <taxon>Eukaryota</taxon>
        <taxon>Haptista</taxon>
        <taxon>Haptophyta</taxon>
        <taxon>Prymnesiophyceae</taxon>
        <taxon>Prymnesiales</taxon>
        <taxon>Chrysochromulinaceae</taxon>
        <taxon>Chrysochromulina</taxon>
    </lineage>
</organism>
<feature type="repeat" description="WD" evidence="3">
    <location>
        <begin position="237"/>
        <end position="267"/>
    </location>
</feature>
<dbReference type="InterPro" id="IPR036322">
    <property type="entry name" value="WD40_repeat_dom_sf"/>
</dbReference>
<dbReference type="InterPro" id="IPR015943">
    <property type="entry name" value="WD40/YVTN_repeat-like_dom_sf"/>
</dbReference>
<dbReference type="GO" id="GO:0010992">
    <property type="term" value="P:ubiquitin recycling"/>
    <property type="evidence" value="ECO:0007669"/>
    <property type="project" value="TreeGrafter"/>
</dbReference>
<proteinExistence type="predicted"/>
<dbReference type="GO" id="GO:0043161">
    <property type="term" value="P:proteasome-mediated ubiquitin-dependent protein catabolic process"/>
    <property type="evidence" value="ECO:0007669"/>
    <property type="project" value="TreeGrafter"/>
</dbReference>
<evidence type="ECO:0000313" key="6">
    <source>
        <dbReference type="Proteomes" id="UP000037460"/>
    </source>
</evidence>
<dbReference type="GO" id="GO:0005737">
    <property type="term" value="C:cytoplasm"/>
    <property type="evidence" value="ECO:0007669"/>
    <property type="project" value="TreeGrafter"/>
</dbReference>
<dbReference type="Proteomes" id="UP000037460">
    <property type="component" value="Unassembled WGS sequence"/>
</dbReference>
<dbReference type="Pfam" id="PF00400">
    <property type="entry name" value="WD40"/>
    <property type="match status" value="3"/>
</dbReference>
<evidence type="ECO:0000256" key="1">
    <source>
        <dbReference type="ARBA" id="ARBA00022574"/>
    </source>
</evidence>
<sequence length="614" mass="66124">MSDISPVPSTVPSEYDEEYEGEEYIEEADDDLDGTPEVIPEAETHQPDVDVVLAAYTAAIAAIDDRNPHSPKRGVKGIGLPARPPTRADKGPATLKRNGRRTKKTGGNEPEVTVDGVVRCAVRVGTQFWAAERGGYIVVRCAQSGKFIDRILPHGWEQIWSITPVGPNHVWCGTESGPILVFDKGSRKLVRELHKHAGGVHCIAQAPASASRGFVCSGGADWKLIMWSLDGKFIRSFAGHTGGVRCVLVLGMSLWTGSDDGSVRVWDAAYGLFQLSCEPCRAVLTGHTGAVHCLLSHSSGVLSSGADGVVRCWKAGGTHECLREAPLECGPAYAMVPMGKLIWCAAHDGVLHAFDGASLKVVEGGARRAHAGFVSGLCALPARTTRQCWSYSTADGKLCRWRTDEIEAQLTSEQAASLAQIASSLESQLASGLEERAAEQSRHAAEREADAARLAQMEEALAAARATQQQLLCELSASMELQEADVLEAERLRKLLVERDAHLAERDEAFALLAAQAETLRAAEVSAREQAAAVATQLDDARELLAQSGARLRAAEDMARRKIGAAVRTWRQRRDGGEAAIGIATRPMGDIDVWAPLEQEAEVEEQEVELNVKR</sequence>
<dbReference type="SUPFAM" id="SSF50978">
    <property type="entry name" value="WD40 repeat-like"/>
    <property type="match status" value="1"/>
</dbReference>
<dbReference type="AlphaFoldDB" id="A0A0M0JS96"/>
<feature type="region of interest" description="Disordered" evidence="4">
    <location>
        <begin position="1"/>
        <end position="20"/>
    </location>
</feature>
<dbReference type="Gene3D" id="2.130.10.10">
    <property type="entry name" value="YVTN repeat-like/Quinoprotein amine dehydrogenase"/>
    <property type="match status" value="1"/>
</dbReference>
<keyword evidence="6" id="KW-1185">Reference proteome</keyword>
<comment type="caution">
    <text evidence="5">The sequence shown here is derived from an EMBL/GenBank/DDBJ whole genome shotgun (WGS) entry which is preliminary data.</text>
</comment>
<dbReference type="InterPro" id="IPR001680">
    <property type="entry name" value="WD40_rpt"/>
</dbReference>
<keyword evidence="2" id="KW-0677">Repeat</keyword>
<evidence type="ECO:0000256" key="4">
    <source>
        <dbReference type="SAM" id="MobiDB-lite"/>
    </source>
</evidence>
<name>A0A0M0JS96_9EUKA</name>
<reference evidence="6" key="1">
    <citation type="journal article" date="2015" name="PLoS Genet.">
        <title>Genome Sequence and Transcriptome Analyses of Chrysochromulina tobin: Metabolic Tools for Enhanced Algal Fitness in the Prominent Order Prymnesiales (Haptophyceae).</title>
        <authorList>
            <person name="Hovde B.T."/>
            <person name="Deodato C.R."/>
            <person name="Hunsperger H.M."/>
            <person name="Ryken S.A."/>
            <person name="Yost W."/>
            <person name="Jha R.K."/>
            <person name="Patterson J."/>
            <person name="Monnat R.J. Jr."/>
            <person name="Barlow S.B."/>
            <person name="Starkenburg S.R."/>
            <person name="Cattolico R.A."/>
        </authorList>
    </citation>
    <scope>NUCLEOTIDE SEQUENCE</scope>
    <source>
        <strain evidence="6">CCMP291</strain>
    </source>
</reference>